<name>A0A4Q7AVT9_9GAMM</name>
<evidence type="ECO:0000313" key="2">
    <source>
        <dbReference type="Proteomes" id="UP000293483"/>
    </source>
</evidence>
<protein>
    <recommendedName>
        <fullName evidence="3">GNAT family N-acetyltransferase</fullName>
    </recommendedName>
</protein>
<sequence>MKIKESVIDFVQLAQEEQHLQFQKIWALEQLIFPTSTLEQLYSCLYDSTAVSIPIVQYFHRGKLVGQNIISILKLELNGQAIFIISSRAGFLTEYRGRSRSLNSAIRVALNYRMRNPFMPLWFVTTLMQPKIYTLFTSRSVNFFPRAGRKMPKAHADILNLMQSRHSGAEVRGENIIVHPCNMPKVTPEQLVRLRNRANSHNQFFLQHVPDYFDGKGLMCVCRLDFSTICETIFNLAADRKVK</sequence>
<evidence type="ECO:0000313" key="1">
    <source>
        <dbReference type="EMBL" id="RZG66588.1"/>
    </source>
</evidence>
<dbReference type="Proteomes" id="UP000293483">
    <property type="component" value="Unassembled WGS sequence"/>
</dbReference>
<proteinExistence type="predicted"/>
<reference evidence="1 2" key="1">
    <citation type="submission" date="2019-02" db="EMBL/GenBank/DDBJ databases">
        <title>The Batch Genome Submission of Acinetobacter spp. strains.</title>
        <authorList>
            <person name="Qin J."/>
            <person name="Hu Y."/>
            <person name="Ye H."/>
            <person name="Wei L."/>
            <person name="Feng Y."/>
            <person name="Zong Z."/>
        </authorList>
    </citation>
    <scope>NUCLEOTIDE SEQUENCE [LARGE SCALE GENOMIC DNA]</scope>
    <source>
        <strain evidence="1 2">WCHABo060081</strain>
    </source>
</reference>
<accession>A0A4Q7AVT9</accession>
<organism evidence="1 2">
    <name type="scientific">Acinetobacter bouvetii</name>
    <dbReference type="NCBI Taxonomy" id="202951"/>
    <lineage>
        <taxon>Bacteria</taxon>
        <taxon>Pseudomonadati</taxon>
        <taxon>Pseudomonadota</taxon>
        <taxon>Gammaproteobacteria</taxon>
        <taxon>Moraxellales</taxon>
        <taxon>Moraxellaceae</taxon>
        <taxon>Acinetobacter</taxon>
    </lineage>
</organism>
<gene>
    <name evidence="1" type="ORF">EXE25_10055</name>
</gene>
<dbReference type="AlphaFoldDB" id="A0A4Q7AVT9"/>
<dbReference type="RefSeq" id="WP_130145979.1">
    <property type="nucleotide sequence ID" value="NZ_SGSU01000010.1"/>
</dbReference>
<evidence type="ECO:0008006" key="3">
    <source>
        <dbReference type="Google" id="ProtNLM"/>
    </source>
</evidence>
<dbReference type="EMBL" id="SGSU01000010">
    <property type="protein sequence ID" value="RZG66588.1"/>
    <property type="molecule type" value="Genomic_DNA"/>
</dbReference>
<comment type="caution">
    <text evidence="1">The sequence shown here is derived from an EMBL/GenBank/DDBJ whole genome shotgun (WGS) entry which is preliminary data.</text>
</comment>